<proteinExistence type="predicted"/>
<dbReference type="Proteomes" id="UP000309997">
    <property type="component" value="Unassembled WGS sequence"/>
</dbReference>
<keyword evidence="2" id="KW-1185">Reference proteome</keyword>
<comment type="caution">
    <text evidence="1">The sequence shown here is derived from an EMBL/GenBank/DDBJ whole genome shotgun (WGS) entry which is preliminary data.</text>
</comment>
<sequence>MAQKRQPEEGKPRSDGNNSPEEKRRRFNLKSVVQDVMKMQSVQHLLEPILEPLIRRVVKEEVELALRKHLANMKRNIGKGIDSSESRSLKLQFANNLSLPVFTGARIEGEEGPAIKVVLVDTLTGKIVNSGPESSSRVEIVVLEGDFDGDEGENWTPEEFKNNIVREREGKKPLLTGDVLLNLKEGICLVGEISFTDNSSWTRSRKFRLGVRAVDNFEGTSIREAKTESFIVRDHRGELYKKHHPPSLFDEVWRLEKIGKDGAFHKRLSRENITTVKDFLILLFIDPTRLRHILGTGMSAKMWEVTVEHARTCVLDKIIYLYCPPVSQQKTGVVFNVVGQVIGLLSEGQYVPIDKLSETEKADGQNLVITAFEHWEQVISFDDEASLVGGSSQLSDVAYTSSSPQTENSSGSKFLASQKIGGFDYAQPSASSPDIMSSIYTVGGVNGLDDYALQGIENMGLRYDQTLNFNGQVSNSLICDTDSLAQAFCDEEHLRFFDTDLQSQNLSLETQADLQSAVDGFLLARSTAVAVYKAQRRWAKISSQGHINPLLQFSKRLASKGLKATLATTYYTVSSIDAPTVGVEPISDGFDEGGFKQASSLDVYLESFKTVGSRTLTELVFKFKASGSPVKCIVYDSLLPWALDVARNLGIYAAVFMTTSASICSMFWQIDLGLLSLPLKPQTATVSLPGLPPLGRCDLPSPMSEPTSQTAYLEAIMEKFHSLNEDDWVFCNSFEDLEIEVGVRTKKDEVGIVTREELEKCIRGAMDGESGEEIKRNANKWRELARSAVSVGGTSDMNINEFVVKLLEGKKQ</sequence>
<accession>A0ACC4AY58</accession>
<evidence type="ECO:0000313" key="2">
    <source>
        <dbReference type="Proteomes" id="UP000309997"/>
    </source>
</evidence>
<name>A0ACC4AY58_POPAL</name>
<gene>
    <name evidence="1" type="ORF">D5086_028299</name>
</gene>
<protein>
    <submittedName>
        <fullName evidence="1">Uncharacterized protein</fullName>
    </submittedName>
</protein>
<organism evidence="1 2">
    <name type="scientific">Populus alba</name>
    <name type="common">White poplar</name>
    <dbReference type="NCBI Taxonomy" id="43335"/>
    <lineage>
        <taxon>Eukaryota</taxon>
        <taxon>Viridiplantae</taxon>
        <taxon>Streptophyta</taxon>
        <taxon>Embryophyta</taxon>
        <taxon>Tracheophyta</taxon>
        <taxon>Spermatophyta</taxon>
        <taxon>Magnoliopsida</taxon>
        <taxon>eudicotyledons</taxon>
        <taxon>Gunneridae</taxon>
        <taxon>Pentapetalae</taxon>
        <taxon>rosids</taxon>
        <taxon>fabids</taxon>
        <taxon>Malpighiales</taxon>
        <taxon>Salicaceae</taxon>
        <taxon>Saliceae</taxon>
        <taxon>Populus</taxon>
    </lineage>
</organism>
<reference evidence="1 2" key="1">
    <citation type="journal article" date="2024" name="Plant Biotechnol. J.">
        <title>Genome and CRISPR/Cas9 system of a widespread forest tree (Populus alba) in the world.</title>
        <authorList>
            <person name="Liu Y.J."/>
            <person name="Jiang P.F."/>
            <person name="Han X.M."/>
            <person name="Li X.Y."/>
            <person name="Wang H.M."/>
            <person name="Wang Y.J."/>
            <person name="Wang X.X."/>
            <person name="Zeng Q.Y."/>
        </authorList>
    </citation>
    <scope>NUCLEOTIDE SEQUENCE [LARGE SCALE GENOMIC DNA]</scope>
    <source>
        <strain evidence="2">cv. PAL-ZL1</strain>
    </source>
</reference>
<evidence type="ECO:0000313" key="1">
    <source>
        <dbReference type="EMBL" id="KAL3571050.1"/>
    </source>
</evidence>
<dbReference type="EMBL" id="RCHU02000015">
    <property type="protein sequence ID" value="KAL3571050.1"/>
    <property type="molecule type" value="Genomic_DNA"/>
</dbReference>